<proteinExistence type="predicted"/>
<feature type="compositionally biased region" description="Basic and acidic residues" evidence="1">
    <location>
        <begin position="240"/>
        <end position="273"/>
    </location>
</feature>
<dbReference type="AlphaFoldDB" id="A0A3N3ZNA4"/>
<comment type="caution">
    <text evidence="2">The sequence shown here is derived from an EMBL/GenBank/DDBJ whole genome shotgun (WGS) entry which is preliminary data.</text>
</comment>
<protein>
    <submittedName>
        <fullName evidence="2">Uncharacterized protein</fullName>
    </submittedName>
</protein>
<dbReference type="Proteomes" id="UP000270616">
    <property type="component" value="Unassembled WGS sequence"/>
</dbReference>
<evidence type="ECO:0000313" key="3">
    <source>
        <dbReference type="Proteomes" id="UP000270616"/>
    </source>
</evidence>
<evidence type="ECO:0000256" key="1">
    <source>
        <dbReference type="SAM" id="MobiDB-lite"/>
    </source>
</evidence>
<reference evidence="2 3" key="1">
    <citation type="submission" date="2018-10" db="EMBL/GenBank/DDBJ databases">
        <title>Kocuria sp. M5W7-7, whole genome shotgun sequence.</title>
        <authorList>
            <person name="Tuo L."/>
        </authorList>
    </citation>
    <scope>NUCLEOTIDE SEQUENCE [LARGE SCALE GENOMIC DNA]</scope>
    <source>
        <strain evidence="2 3">M5W7-7</strain>
    </source>
</reference>
<dbReference type="RefSeq" id="WP_123825806.1">
    <property type="nucleotide sequence ID" value="NZ_RKMF01000013.1"/>
</dbReference>
<dbReference type="EMBL" id="RKMF01000013">
    <property type="protein sequence ID" value="ROZ62305.1"/>
    <property type="molecule type" value="Genomic_DNA"/>
</dbReference>
<feature type="compositionally biased region" description="Polar residues" evidence="1">
    <location>
        <begin position="215"/>
        <end position="234"/>
    </location>
</feature>
<feature type="region of interest" description="Disordered" evidence="1">
    <location>
        <begin position="203"/>
        <end position="280"/>
    </location>
</feature>
<organism evidence="2 3">
    <name type="scientific">Kocuria soli</name>
    <dbReference type="NCBI Taxonomy" id="2485125"/>
    <lineage>
        <taxon>Bacteria</taxon>
        <taxon>Bacillati</taxon>
        <taxon>Actinomycetota</taxon>
        <taxon>Actinomycetes</taxon>
        <taxon>Micrococcales</taxon>
        <taxon>Micrococcaceae</taxon>
        <taxon>Kocuria</taxon>
    </lineage>
</organism>
<gene>
    <name evidence="2" type="ORF">EDL96_10305</name>
</gene>
<accession>A0A3N3ZNA4</accession>
<name>A0A3N3ZNA4_9MICC</name>
<keyword evidence="3" id="KW-1185">Reference proteome</keyword>
<evidence type="ECO:0000313" key="2">
    <source>
        <dbReference type="EMBL" id="ROZ62305.1"/>
    </source>
</evidence>
<dbReference type="OrthoDB" id="4966877at2"/>
<sequence>MSLFKSKAQKKAKSQHSAIENRIVDAGDWIAKEIGAVAPTLQQSAKSGAATLAGGVHAASPYVQDGIGRAQGAAAKAKVGASPAVAKAAAAAAPAVAKVKASQASERAAKVYGEGRDAASARYNAAAAQLAGKFANADTPEQLEAIVARLTGDKKAVTKAKKAAAKVAKDYAKQQKKAQKSGKGWLILGLVAAGAVAGAAAFKASRPVQDPWKTPASTSPRVTASPVDPNTTVAAGSGVKVDDAKDAKSPVDAAKSVKDDAKNTAADIKEQIKGTDNNQA</sequence>